<reference evidence="2" key="1">
    <citation type="journal article" date="2019" name="Int. J. Syst. Evol. Microbiol.">
        <title>The Global Catalogue of Microorganisms (GCM) 10K type strain sequencing project: providing services to taxonomists for standard genome sequencing and annotation.</title>
        <authorList>
            <consortium name="The Broad Institute Genomics Platform"/>
            <consortium name="The Broad Institute Genome Sequencing Center for Infectious Disease"/>
            <person name="Wu L."/>
            <person name="Ma J."/>
        </authorList>
    </citation>
    <scope>NUCLEOTIDE SEQUENCE [LARGE SCALE GENOMIC DNA]</scope>
    <source>
        <strain evidence="2">IBRC-M 10987</strain>
    </source>
</reference>
<evidence type="ECO:0000313" key="2">
    <source>
        <dbReference type="Proteomes" id="UP001595715"/>
    </source>
</evidence>
<proteinExistence type="predicted"/>
<organism evidence="1 2">
    <name type="scientific">Paenibacillus xanthanilyticus</name>
    <dbReference type="NCBI Taxonomy" id="1783531"/>
    <lineage>
        <taxon>Bacteria</taxon>
        <taxon>Bacillati</taxon>
        <taxon>Bacillota</taxon>
        <taxon>Bacilli</taxon>
        <taxon>Bacillales</taxon>
        <taxon>Paenibacillaceae</taxon>
        <taxon>Paenibacillus</taxon>
    </lineage>
</organism>
<dbReference type="InterPro" id="IPR058532">
    <property type="entry name" value="YjbR/MT2646/Rv2570-like"/>
</dbReference>
<dbReference type="InterPro" id="IPR038056">
    <property type="entry name" value="YjbR-like_sf"/>
</dbReference>
<comment type="caution">
    <text evidence="1">The sequence shown here is derived from an EMBL/GenBank/DDBJ whole genome shotgun (WGS) entry which is preliminary data.</text>
</comment>
<keyword evidence="1" id="KW-0238">DNA-binding</keyword>
<dbReference type="GO" id="GO:0003677">
    <property type="term" value="F:DNA binding"/>
    <property type="evidence" value="ECO:0007669"/>
    <property type="project" value="UniProtKB-KW"/>
</dbReference>
<sequence>MNHAEARTIALALPGAEEADHGGKPSFRVNGKIFVIIQADGRTLTVKTTKEERALLASAEPQTYGVPEGFAHLSYMHIQLKTAEDEQVRNLIEAAWGLVAPKKTVKAYFCGGANA</sequence>
<protein>
    <submittedName>
        <fullName evidence="1">MmcQ/YjbR family DNA-binding protein</fullName>
    </submittedName>
</protein>
<dbReference type="Proteomes" id="UP001595715">
    <property type="component" value="Unassembled WGS sequence"/>
</dbReference>
<evidence type="ECO:0000313" key="1">
    <source>
        <dbReference type="EMBL" id="MFC4098506.1"/>
    </source>
</evidence>
<dbReference type="SUPFAM" id="SSF142906">
    <property type="entry name" value="YjbR-like"/>
    <property type="match status" value="1"/>
</dbReference>
<dbReference type="EMBL" id="JBHSAM010000006">
    <property type="protein sequence ID" value="MFC4098506.1"/>
    <property type="molecule type" value="Genomic_DNA"/>
</dbReference>
<gene>
    <name evidence="1" type="ORF">ACFOZ8_02430</name>
</gene>
<dbReference type="RefSeq" id="WP_377717131.1">
    <property type="nucleotide sequence ID" value="NZ_JBHSAM010000006.1"/>
</dbReference>
<dbReference type="Pfam" id="PF04237">
    <property type="entry name" value="YjbR"/>
    <property type="match status" value="1"/>
</dbReference>
<dbReference type="Gene3D" id="3.90.1150.30">
    <property type="match status" value="1"/>
</dbReference>
<name>A0ABV8JXJ0_9BACL</name>
<accession>A0ABV8JXJ0</accession>
<keyword evidence="2" id="KW-1185">Reference proteome</keyword>